<dbReference type="SMART" id="SM00194">
    <property type="entry name" value="PTPc"/>
    <property type="match status" value="1"/>
</dbReference>
<keyword evidence="2" id="KW-0597">Phosphoprotein</keyword>
<dbReference type="Proteomes" id="UP000887569">
    <property type="component" value="Unplaced"/>
</dbReference>
<dbReference type="AlphaFoldDB" id="A0A915BZM4"/>
<dbReference type="PROSITE" id="PS50055">
    <property type="entry name" value="TYR_PHOSPHATASE_PTP"/>
    <property type="match status" value="1"/>
</dbReference>
<proteinExistence type="predicted"/>
<feature type="binding site" evidence="6">
    <location>
        <begin position="294"/>
        <end position="300"/>
    </location>
    <ligand>
        <name>substrate</name>
    </ligand>
</feature>
<dbReference type="InterPro" id="IPR000387">
    <property type="entry name" value="Tyr_Pase_dom"/>
</dbReference>
<evidence type="ECO:0000256" key="3">
    <source>
        <dbReference type="ARBA" id="ARBA00022801"/>
    </source>
</evidence>
<feature type="region of interest" description="Disordered" evidence="7">
    <location>
        <begin position="362"/>
        <end position="396"/>
    </location>
</feature>
<dbReference type="Gene3D" id="3.90.190.10">
    <property type="entry name" value="Protein tyrosine phosphatase superfamily"/>
    <property type="match status" value="1"/>
</dbReference>
<dbReference type="PANTHER" id="PTHR46198:SF4">
    <property type="entry name" value="PROTEIN-TYROSINE-PHOSPHATASE"/>
    <property type="match status" value="1"/>
</dbReference>
<dbReference type="GO" id="GO:0004725">
    <property type="term" value="F:protein tyrosine phosphatase activity"/>
    <property type="evidence" value="ECO:0007669"/>
    <property type="project" value="UniProtKB-EC"/>
</dbReference>
<dbReference type="Pfam" id="PF00102">
    <property type="entry name" value="Y_phosphatase"/>
    <property type="match status" value="1"/>
</dbReference>
<dbReference type="GO" id="GO:0005886">
    <property type="term" value="C:plasma membrane"/>
    <property type="evidence" value="ECO:0007669"/>
    <property type="project" value="TreeGrafter"/>
</dbReference>
<evidence type="ECO:0000256" key="5">
    <source>
        <dbReference type="PIRSR" id="PIRSR608356-50"/>
    </source>
</evidence>
<dbReference type="GO" id="GO:0007165">
    <property type="term" value="P:signal transduction"/>
    <property type="evidence" value="ECO:0007669"/>
    <property type="project" value="TreeGrafter"/>
</dbReference>
<dbReference type="GO" id="GO:0019901">
    <property type="term" value="F:protein kinase binding"/>
    <property type="evidence" value="ECO:0007669"/>
    <property type="project" value="TreeGrafter"/>
</dbReference>
<evidence type="ECO:0000256" key="2">
    <source>
        <dbReference type="ARBA" id="ARBA00022553"/>
    </source>
</evidence>
<dbReference type="GO" id="GO:0005829">
    <property type="term" value="C:cytosol"/>
    <property type="evidence" value="ECO:0007669"/>
    <property type="project" value="TreeGrafter"/>
</dbReference>
<organism evidence="10 11">
    <name type="scientific">Parascaris univalens</name>
    <name type="common">Nematode worm</name>
    <dbReference type="NCBI Taxonomy" id="6257"/>
    <lineage>
        <taxon>Eukaryota</taxon>
        <taxon>Metazoa</taxon>
        <taxon>Ecdysozoa</taxon>
        <taxon>Nematoda</taxon>
        <taxon>Chromadorea</taxon>
        <taxon>Rhabditida</taxon>
        <taxon>Spirurina</taxon>
        <taxon>Ascaridomorpha</taxon>
        <taxon>Ascaridoidea</taxon>
        <taxon>Ascarididae</taxon>
        <taxon>Parascaris</taxon>
    </lineage>
</organism>
<dbReference type="PANTHER" id="PTHR46198">
    <property type="entry name" value="PROTEIN-TYROSINE-PHOSPHATASE"/>
    <property type="match status" value="1"/>
</dbReference>
<accession>A0A915BZM4</accession>
<name>A0A915BZM4_PARUN</name>
<evidence type="ECO:0000259" key="9">
    <source>
        <dbReference type="PROSITE" id="PS50056"/>
    </source>
</evidence>
<keyword evidence="10" id="KW-1185">Reference proteome</keyword>
<feature type="binding site" evidence="6">
    <location>
        <position position="255"/>
    </location>
    <ligand>
        <name>substrate</name>
    </ligand>
</feature>
<feature type="binding site" evidence="6">
    <location>
        <position position="339"/>
    </location>
    <ligand>
        <name>substrate</name>
    </ligand>
</feature>
<dbReference type="GO" id="GO:0030054">
    <property type="term" value="C:cell junction"/>
    <property type="evidence" value="ECO:0007669"/>
    <property type="project" value="TreeGrafter"/>
</dbReference>
<evidence type="ECO:0000256" key="4">
    <source>
        <dbReference type="ARBA" id="ARBA00022912"/>
    </source>
</evidence>
<dbReference type="SMART" id="SM00404">
    <property type="entry name" value="PTPc_motif"/>
    <property type="match status" value="1"/>
</dbReference>
<evidence type="ECO:0000256" key="1">
    <source>
        <dbReference type="ARBA" id="ARBA00013064"/>
    </source>
</evidence>
<feature type="active site" description="Phosphocysteine intermediate" evidence="5">
    <location>
        <position position="294"/>
    </location>
</feature>
<dbReference type="EC" id="3.1.3.48" evidence="1"/>
<reference evidence="11" key="1">
    <citation type="submission" date="2022-11" db="UniProtKB">
        <authorList>
            <consortium name="WormBaseParasite"/>
        </authorList>
    </citation>
    <scope>IDENTIFICATION</scope>
</reference>
<dbReference type="CDD" id="cd00047">
    <property type="entry name" value="PTPc"/>
    <property type="match status" value="1"/>
</dbReference>
<dbReference type="InterPro" id="IPR000242">
    <property type="entry name" value="PTP_cat"/>
</dbReference>
<dbReference type="InterPro" id="IPR029021">
    <property type="entry name" value="Prot-tyrosine_phosphatase-like"/>
</dbReference>
<evidence type="ECO:0000256" key="6">
    <source>
        <dbReference type="PIRSR" id="PIRSR608356-51"/>
    </source>
</evidence>
<dbReference type="PROSITE" id="PS50056">
    <property type="entry name" value="TYR_PHOSPHATASE_2"/>
    <property type="match status" value="1"/>
</dbReference>
<feature type="domain" description="Tyrosine specific protein phosphatases" evidence="9">
    <location>
        <begin position="267"/>
        <end position="345"/>
    </location>
</feature>
<feature type="domain" description="Tyrosine-protein phosphatase" evidence="8">
    <location>
        <begin position="100"/>
        <end position="354"/>
    </location>
</feature>
<evidence type="ECO:0000256" key="7">
    <source>
        <dbReference type="SAM" id="MobiDB-lite"/>
    </source>
</evidence>
<dbReference type="SUPFAM" id="SSF52799">
    <property type="entry name" value="(Phosphotyrosine protein) phosphatases II"/>
    <property type="match status" value="1"/>
</dbReference>
<dbReference type="InterPro" id="IPR008356">
    <property type="entry name" value="Tyr_Pase_KIM-con"/>
</dbReference>
<keyword evidence="3" id="KW-0378">Hydrolase</keyword>
<evidence type="ECO:0000259" key="8">
    <source>
        <dbReference type="PROSITE" id="PS50055"/>
    </source>
</evidence>
<protein>
    <recommendedName>
        <fullName evidence="1">protein-tyrosine-phosphatase</fullName>
        <ecNumber evidence="1">3.1.3.48</ecNumber>
    </recommendedName>
</protein>
<dbReference type="InterPro" id="IPR003595">
    <property type="entry name" value="Tyr_Pase_cat"/>
</dbReference>
<dbReference type="WBParaSite" id="PgR074X_g029_t02">
    <property type="protein sequence ID" value="PgR074X_g029_t02"/>
    <property type="gene ID" value="PgR074X_g029"/>
</dbReference>
<dbReference type="PRINTS" id="PR00700">
    <property type="entry name" value="PRTYPHPHTASE"/>
</dbReference>
<evidence type="ECO:0000313" key="10">
    <source>
        <dbReference type="Proteomes" id="UP000887569"/>
    </source>
</evidence>
<evidence type="ECO:0000313" key="11">
    <source>
        <dbReference type="WBParaSite" id="PgR074X_g029_t02"/>
    </source>
</evidence>
<keyword evidence="4" id="KW-0904">Protein phosphatase</keyword>
<sequence length="406" mass="45294">RQPMVAPLRMRTRGLLERRGSSASLKLDLAAINNAVNMSSQLCESTSSETFDAGKHKRISRQQLRHMNICNSITNLFSEFAVLANPADLCRAKINGCALKNRHQIWPIRDTRVRIWDNNAASTANLEDAGIGPGDDEARSYINANYITGADSTPLYIAAEGPMLHTINDFWAMVWQEKSAAVVMVTNLEESLSCSPAVERKCEKYWPDVEARYGSLVATVDSFTVHEGIQIREISLRRGNEEHRLRHFWFKKWLDHRVPLGHTTKVLKLIAAVESCRNEQQKKHGTTGPVIVHCSAGIGRTCTFIAIALGVEQLLRSLDGVDVASIVSKLRAQRYGAVQRPEQYTYIYLALQRMERLLPEEGSENATGTFPAELCLSDDPHGDQSSDEENCSDGSKASFRFLNSGF</sequence>